<organism evidence="2 3">
    <name type="scientific">Macrophomina phaseolina</name>
    <dbReference type="NCBI Taxonomy" id="35725"/>
    <lineage>
        <taxon>Eukaryota</taxon>
        <taxon>Fungi</taxon>
        <taxon>Dikarya</taxon>
        <taxon>Ascomycota</taxon>
        <taxon>Pezizomycotina</taxon>
        <taxon>Dothideomycetes</taxon>
        <taxon>Dothideomycetes incertae sedis</taxon>
        <taxon>Botryosphaeriales</taxon>
        <taxon>Botryosphaeriaceae</taxon>
        <taxon>Macrophomina</taxon>
    </lineage>
</organism>
<evidence type="ECO:0008006" key="4">
    <source>
        <dbReference type="Google" id="ProtNLM"/>
    </source>
</evidence>
<evidence type="ECO:0000313" key="3">
    <source>
        <dbReference type="Proteomes" id="UP000774617"/>
    </source>
</evidence>
<feature type="compositionally biased region" description="Low complexity" evidence="1">
    <location>
        <begin position="39"/>
        <end position="53"/>
    </location>
</feature>
<dbReference type="InterPro" id="IPR021858">
    <property type="entry name" value="Fun_TF"/>
</dbReference>
<accession>A0ABQ8GR46</accession>
<dbReference type="PANTHER" id="PTHR47657:SF7">
    <property type="entry name" value="STEROL REGULATORY ELEMENT-BINDING PROTEIN ECM22"/>
    <property type="match status" value="1"/>
</dbReference>
<protein>
    <recommendedName>
        <fullName evidence="4">Zn(2)-C6 fungal-type domain-containing protein</fullName>
    </recommendedName>
</protein>
<name>A0ABQ8GR46_9PEZI</name>
<evidence type="ECO:0000313" key="2">
    <source>
        <dbReference type="EMBL" id="KAH7062641.1"/>
    </source>
</evidence>
<dbReference type="EMBL" id="JAGTJR010000003">
    <property type="protein sequence ID" value="KAH7062641.1"/>
    <property type="molecule type" value="Genomic_DNA"/>
</dbReference>
<evidence type="ECO:0000256" key="1">
    <source>
        <dbReference type="SAM" id="MobiDB-lite"/>
    </source>
</evidence>
<dbReference type="Pfam" id="PF11951">
    <property type="entry name" value="Fungal_trans_2"/>
    <property type="match status" value="1"/>
</dbReference>
<feature type="compositionally biased region" description="Pro residues" evidence="1">
    <location>
        <begin position="82"/>
        <end position="100"/>
    </location>
</feature>
<dbReference type="Proteomes" id="UP000774617">
    <property type="component" value="Unassembled WGS sequence"/>
</dbReference>
<sequence length="454" mass="49208">MQQCDESKPECWPCRKHIMTCDFLTSAGSSSRPSSVISAKTAAPPSAADEAAPPTCPPVTFIAWSPGRTPTRRTARASPLAPGKPPSPSSDQHQPPPPVPRSSLQSLPPPDPDLLNLTDLSLLHHFTTATAPTLSPWSAELRAWWATEVPRLALSHPFVMRALLALAGLHLARTADPASAASRAHLARAIAQHQLALGTGRAMLRAASGGVTEETSAPLYVFAVATMVMSMGLPPTPPGGAAVLPFFEEGGGAPEWVHLMRGIKAIADPGRKWMVEQSGVGAALREELRPARLWRADGRSAAAPQGAVRVSGEPGRAAYELPLARLRELVATGGHGGDVCEREVCLRALDKLDQVFAAFFKYGEDLVTTRLIFSWFCEVDQEFLLQIGQRKSYALLVFSHYGVLLYWIDRTWWLEGWGARIITAVSSLLDNDSLEWLQWPLQEIGKTSAFEDEL</sequence>
<reference evidence="2 3" key="1">
    <citation type="journal article" date="2021" name="Nat. Commun.">
        <title>Genetic determinants of endophytism in the Arabidopsis root mycobiome.</title>
        <authorList>
            <person name="Mesny F."/>
            <person name="Miyauchi S."/>
            <person name="Thiergart T."/>
            <person name="Pickel B."/>
            <person name="Atanasova L."/>
            <person name="Karlsson M."/>
            <person name="Huettel B."/>
            <person name="Barry K.W."/>
            <person name="Haridas S."/>
            <person name="Chen C."/>
            <person name="Bauer D."/>
            <person name="Andreopoulos W."/>
            <person name="Pangilinan J."/>
            <person name="LaButti K."/>
            <person name="Riley R."/>
            <person name="Lipzen A."/>
            <person name="Clum A."/>
            <person name="Drula E."/>
            <person name="Henrissat B."/>
            <person name="Kohler A."/>
            <person name="Grigoriev I.V."/>
            <person name="Martin F.M."/>
            <person name="Hacquard S."/>
        </authorList>
    </citation>
    <scope>NUCLEOTIDE SEQUENCE [LARGE SCALE GENOMIC DNA]</scope>
    <source>
        <strain evidence="2 3">MPI-SDFR-AT-0080</strain>
    </source>
</reference>
<dbReference type="PANTHER" id="PTHR47657">
    <property type="entry name" value="STEROL REGULATORY ELEMENT-BINDING PROTEIN ECM22"/>
    <property type="match status" value="1"/>
</dbReference>
<comment type="caution">
    <text evidence="2">The sequence shown here is derived from an EMBL/GenBank/DDBJ whole genome shotgun (WGS) entry which is preliminary data.</text>
</comment>
<feature type="compositionally biased region" description="Polar residues" evidence="1">
    <location>
        <begin position="27"/>
        <end position="38"/>
    </location>
</feature>
<dbReference type="InterPro" id="IPR052400">
    <property type="entry name" value="Zn2-C6_fungal_TF"/>
</dbReference>
<proteinExistence type="predicted"/>
<gene>
    <name evidence="2" type="ORF">B0J12DRAFT_724636</name>
</gene>
<keyword evidence="3" id="KW-1185">Reference proteome</keyword>
<feature type="region of interest" description="Disordered" evidence="1">
    <location>
        <begin position="27"/>
        <end position="111"/>
    </location>
</feature>